<feature type="transmembrane region" description="Helical" evidence="1">
    <location>
        <begin position="132"/>
        <end position="159"/>
    </location>
</feature>
<dbReference type="PANTHER" id="PTHR31272:SF9">
    <property type="entry name" value="BLL1027 PROTEIN"/>
    <property type="match status" value="1"/>
</dbReference>
<dbReference type="InterPro" id="IPR039447">
    <property type="entry name" value="UreH-like_TM_dom"/>
</dbReference>
<evidence type="ECO:0000313" key="4">
    <source>
        <dbReference type="Proteomes" id="UP001139308"/>
    </source>
</evidence>
<feature type="transmembrane region" description="Helical" evidence="1">
    <location>
        <begin position="59"/>
        <end position="80"/>
    </location>
</feature>
<feature type="transmembrane region" description="Helical" evidence="1">
    <location>
        <begin position="165"/>
        <end position="186"/>
    </location>
</feature>
<sequence length="233" mass="24137">MAMGLETLRQLASQSVGIASGISLLAGLLFSVSPLAIAALPVPLAYVTRARAPCEAVRYGLAFVGGLIAAHALLGAVAGLGGHGVQALAGRWWGLLLGPWLIVLGLLWTGWIRLPLPALGFKAKRVGSTWGAFALGVPFSVAICPSCAPALVVLLGAAAASGSPLFGAAMLTAFAVGRAIPLALAAAAMEWIEQIMPLGRFRRTFELAGSVLLMLAGLYLLNGYFAFFPWLTW</sequence>
<feature type="domain" description="Urease accessory protein UreH-like transmembrane" evidence="2">
    <location>
        <begin position="26"/>
        <end position="219"/>
    </location>
</feature>
<feature type="transmembrane region" description="Helical" evidence="1">
    <location>
        <begin position="92"/>
        <end position="111"/>
    </location>
</feature>
<evidence type="ECO:0000313" key="3">
    <source>
        <dbReference type="EMBL" id="MCG5072420.1"/>
    </source>
</evidence>
<keyword evidence="1" id="KW-1133">Transmembrane helix</keyword>
<feature type="transmembrane region" description="Helical" evidence="1">
    <location>
        <begin position="20"/>
        <end position="47"/>
    </location>
</feature>
<dbReference type="Proteomes" id="UP001139308">
    <property type="component" value="Unassembled WGS sequence"/>
</dbReference>
<evidence type="ECO:0000259" key="2">
    <source>
        <dbReference type="Pfam" id="PF13386"/>
    </source>
</evidence>
<gene>
    <name evidence="3" type="ORF">L5014_03430</name>
</gene>
<dbReference type="Pfam" id="PF13386">
    <property type="entry name" value="DsbD_2"/>
    <property type="match status" value="1"/>
</dbReference>
<proteinExistence type="predicted"/>
<accession>A0A9X1RJS9</accession>
<organism evidence="3 4">
    <name type="scientific">Paraburkholderia tagetis</name>
    <dbReference type="NCBI Taxonomy" id="2913261"/>
    <lineage>
        <taxon>Bacteria</taxon>
        <taxon>Pseudomonadati</taxon>
        <taxon>Pseudomonadota</taxon>
        <taxon>Betaproteobacteria</taxon>
        <taxon>Burkholderiales</taxon>
        <taxon>Burkholderiaceae</taxon>
        <taxon>Paraburkholderia</taxon>
    </lineage>
</organism>
<dbReference type="EMBL" id="JAKLJA010000002">
    <property type="protein sequence ID" value="MCG5072420.1"/>
    <property type="molecule type" value="Genomic_DNA"/>
</dbReference>
<dbReference type="AlphaFoldDB" id="A0A9X1RJS9"/>
<evidence type="ECO:0000256" key="1">
    <source>
        <dbReference type="SAM" id="Phobius"/>
    </source>
</evidence>
<dbReference type="InterPro" id="IPR051790">
    <property type="entry name" value="Cytochrome_c-biogenesis_DsbD"/>
</dbReference>
<name>A0A9X1RJS9_9BURK</name>
<keyword evidence="4" id="KW-1185">Reference proteome</keyword>
<keyword evidence="1" id="KW-0812">Transmembrane</keyword>
<protein>
    <submittedName>
        <fullName evidence="3">Sulfite exporter TauE/SafE family protein</fullName>
    </submittedName>
</protein>
<dbReference type="RefSeq" id="WP_238462192.1">
    <property type="nucleotide sequence ID" value="NZ_JAKLJA010000002.1"/>
</dbReference>
<keyword evidence="1" id="KW-0472">Membrane</keyword>
<dbReference type="PANTHER" id="PTHR31272">
    <property type="entry name" value="CYTOCHROME C-TYPE BIOGENESIS PROTEIN HI_1454-RELATED"/>
    <property type="match status" value="1"/>
</dbReference>
<feature type="transmembrane region" description="Helical" evidence="1">
    <location>
        <begin position="207"/>
        <end position="231"/>
    </location>
</feature>
<reference evidence="3" key="1">
    <citation type="submission" date="2022-01" db="EMBL/GenBank/DDBJ databases">
        <title>Genome sequence and assembly of Parabukholderia sp. RG36.</title>
        <authorList>
            <person name="Chhetri G."/>
        </authorList>
    </citation>
    <scope>NUCLEOTIDE SEQUENCE</scope>
    <source>
        <strain evidence="3">RG36</strain>
    </source>
</reference>
<comment type="caution">
    <text evidence="3">The sequence shown here is derived from an EMBL/GenBank/DDBJ whole genome shotgun (WGS) entry which is preliminary data.</text>
</comment>